<proteinExistence type="inferred from homology"/>
<dbReference type="PANTHER" id="PTHR30182:SF12">
    <property type="entry name" value="L-SERINE DEHYDRATASE, BETA CHAIN-RELATED"/>
    <property type="match status" value="1"/>
</dbReference>
<dbReference type="SUPFAM" id="SSF143548">
    <property type="entry name" value="Serine metabolism enzymes domain"/>
    <property type="match status" value="1"/>
</dbReference>
<keyword evidence="4 11" id="KW-0312">Gluconeogenesis</keyword>
<comment type="similarity">
    <text evidence="3 11 12">Belongs to the iron-sulfur dependent L-serine dehydratase family.</text>
</comment>
<evidence type="ECO:0000313" key="15">
    <source>
        <dbReference type="Proteomes" id="UP000070355"/>
    </source>
</evidence>
<evidence type="ECO:0000256" key="1">
    <source>
        <dbReference type="ARBA" id="ARBA00001966"/>
    </source>
</evidence>
<dbReference type="RefSeq" id="WP_060913419.1">
    <property type="nucleotide sequence ID" value="NZ_KQ959921.1"/>
</dbReference>
<evidence type="ECO:0000256" key="6">
    <source>
        <dbReference type="ARBA" id="ARBA00022723"/>
    </source>
</evidence>
<dbReference type="UniPathway" id="UPA00138"/>
<evidence type="ECO:0000256" key="9">
    <source>
        <dbReference type="ARBA" id="ARBA00023239"/>
    </source>
</evidence>
<evidence type="ECO:0000313" key="14">
    <source>
        <dbReference type="EMBL" id="KXB63620.1"/>
    </source>
</evidence>
<dbReference type="AlphaFoldDB" id="A0A134A831"/>
<accession>A0A134A831</accession>
<reference evidence="15" key="1">
    <citation type="submission" date="2016-01" db="EMBL/GenBank/DDBJ databases">
        <authorList>
            <person name="Mitreva M."/>
            <person name="Pepin K.H."/>
            <person name="Mihindukulasuriya K.A."/>
            <person name="Fulton R."/>
            <person name="Fronick C."/>
            <person name="O'Laughlin M."/>
            <person name="Miner T."/>
            <person name="Herter B."/>
            <person name="Rosa B.A."/>
            <person name="Cordes M."/>
            <person name="Tomlinson C."/>
            <person name="Wollam A."/>
            <person name="Palsikar V.B."/>
            <person name="Mardis E.R."/>
            <person name="Wilson R.K."/>
        </authorList>
    </citation>
    <scope>NUCLEOTIDE SEQUENCE [LARGE SCALE GENOMIC DNA]</scope>
    <source>
        <strain evidence="15">DNF01167</strain>
    </source>
</reference>
<dbReference type="OrthoDB" id="9813137at2"/>
<evidence type="ECO:0000256" key="3">
    <source>
        <dbReference type="ARBA" id="ARBA00008636"/>
    </source>
</evidence>
<evidence type="ECO:0000256" key="4">
    <source>
        <dbReference type="ARBA" id="ARBA00022432"/>
    </source>
</evidence>
<dbReference type="GO" id="GO:0003941">
    <property type="term" value="F:L-serine ammonia-lyase activity"/>
    <property type="evidence" value="ECO:0007669"/>
    <property type="project" value="UniProtKB-UniRule"/>
</dbReference>
<dbReference type="PANTHER" id="PTHR30182">
    <property type="entry name" value="L-SERINE DEHYDRATASE"/>
    <property type="match status" value="1"/>
</dbReference>
<evidence type="ECO:0000256" key="5">
    <source>
        <dbReference type="ARBA" id="ARBA00022485"/>
    </source>
</evidence>
<dbReference type="PATRIC" id="fig|1379.3.peg.95"/>
<dbReference type="PIRSF" id="PIRSF036692">
    <property type="entry name" value="SDH_B"/>
    <property type="match status" value="1"/>
</dbReference>
<evidence type="ECO:0000256" key="11">
    <source>
        <dbReference type="PIRNR" id="PIRNR036692"/>
    </source>
</evidence>
<dbReference type="InterPro" id="IPR029009">
    <property type="entry name" value="ASB_dom_sf"/>
</dbReference>
<feature type="domain" description="Serine dehydratase beta chain" evidence="13">
    <location>
        <begin position="5"/>
        <end position="78"/>
    </location>
</feature>
<keyword evidence="7 11" id="KW-0408">Iron</keyword>
<evidence type="ECO:0000256" key="12">
    <source>
        <dbReference type="RuleBase" id="RU366059"/>
    </source>
</evidence>
<dbReference type="Pfam" id="PF03315">
    <property type="entry name" value="SDH_beta"/>
    <property type="match status" value="1"/>
</dbReference>
<keyword evidence="5 11" id="KW-0004">4Fe-4S</keyword>
<comment type="pathway">
    <text evidence="2 11">Carbohydrate biosynthesis; gluconeogenesis.</text>
</comment>
<comment type="cofactor">
    <cofactor evidence="1 12">
        <name>[4Fe-4S] cluster</name>
        <dbReference type="ChEBI" id="CHEBI:49883"/>
    </cofactor>
</comment>
<dbReference type="GO" id="GO:0046872">
    <property type="term" value="F:metal ion binding"/>
    <property type="evidence" value="ECO:0007669"/>
    <property type="project" value="UniProtKB-UniRule"/>
</dbReference>
<evidence type="ECO:0000256" key="10">
    <source>
        <dbReference type="ARBA" id="ARBA00049406"/>
    </source>
</evidence>
<dbReference type="GO" id="GO:0051539">
    <property type="term" value="F:4 iron, 4 sulfur cluster binding"/>
    <property type="evidence" value="ECO:0007669"/>
    <property type="project" value="UniProtKB-UniRule"/>
</dbReference>
<dbReference type="Proteomes" id="UP000070355">
    <property type="component" value="Unassembled WGS sequence"/>
</dbReference>
<dbReference type="STRING" id="1379.HMPREF3186_00098"/>
<name>A0A134A831_9BACL</name>
<keyword evidence="9 11" id="KW-0456">Lyase</keyword>
<comment type="caution">
    <text evidence="14">The sequence shown here is derived from an EMBL/GenBank/DDBJ whole genome shotgun (WGS) entry which is preliminary data.</text>
</comment>
<organism evidence="14 15">
    <name type="scientific">Gemella haemolysans</name>
    <dbReference type="NCBI Taxonomy" id="1379"/>
    <lineage>
        <taxon>Bacteria</taxon>
        <taxon>Bacillati</taxon>
        <taxon>Bacillota</taxon>
        <taxon>Bacilli</taxon>
        <taxon>Bacillales</taxon>
        <taxon>Gemellaceae</taxon>
        <taxon>Gemella</taxon>
    </lineage>
</organism>
<dbReference type="InterPro" id="IPR005131">
    <property type="entry name" value="Ser_deHydtase_bsu"/>
</dbReference>
<dbReference type="GO" id="GO:0006094">
    <property type="term" value="P:gluconeogenesis"/>
    <property type="evidence" value="ECO:0007669"/>
    <property type="project" value="UniProtKB-UniRule"/>
</dbReference>
<evidence type="ECO:0000256" key="8">
    <source>
        <dbReference type="ARBA" id="ARBA00023014"/>
    </source>
</evidence>
<sequence>MKYRSVFDIIGPVMVGPSSSHTAGAVRIGLFTRYIFGEQPENVKITLYGSFKETYKGHGTDIALIGGLLGYNTSDKRIRTSMDDAKLAGMEFEFIESEIEHIHPNTAKIEVEAGRHSLDLIGKSIGGGKMVIFELLGFDVNLSGDFPSYFIFYKFKDDIKKNLSVQIEEIFGDLKVSEMYSSSILEGINLLVVESQKELTEDKMKKLTELDYINEVKFADRL</sequence>
<keyword evidence="8 11" id="KW-0411">Iron-sulfur</keyword>
<gene>
    <name evidence="14" type="ORF">HMPREF3186_00098</name>
</gene>
<comment type="catalytic activity">
    <reaction evidence="10 11 12">
        <text>L-serine = pyruvate + NH4(+)</text>
        <dbReference type="Rhea" id="RHEA:19169"/>
        <dbReference type="ChEBI" id="CHEBI:15361"/>
        <dbReference type="ChEBI" id="CHEBI:28938"/>
        <dbReference type="ChEBI" id="CHEBI:33384"/>
        <dbReference type="EC" id="4.3.1.17"/>
    </reaction>
</comment>
<evidence type="ECO:0000256" key="2">
    <source>
        <dbReference type="ARBA" id="ARBA00004742"/>
    </source>
</evidence>
<dbReference type="Gene3D" id="3.30.1330.90">
    <property type="entry name" value="D-3-phosphoglycerate dehydrogenase, domain 3"/>
    <property type="match status" value="1"/>
</dbReference>
<evidence type="ECO:0000259" key="13">
    <source>
        <dbReference type="Pfam" id="PF03315"/>
    </source>
</evidence>
<dbReference type="InterPro" id="IPR004643">
    <property type="entry name" value="Fe-S_L-Ser_bsu"/>
</dbReference>
<protein>
    <recommendedName>
        <fullName evidence="11">L-serine deaminase</fullName>
    </recommendedName>
</protein>
<dbReference type="InterPro" id="IPR051318">
    <property type="entry name" value="Fe-S_L-Ser"/>
</dbReference>
<dbReference type="EMBL" id="LSDC01000010">
    <property type="protein sequence ID" value="KXB63620.1"/>
    <property type="molecule type" value="Genomic_DNA"/>
</dbReference>
<dbReference type="NCBIfam" id="TIGR00719">
    <property type="entry name" value="sda_beta"/>
    <property type="match status" value="1"/>
</dbReference>
<keyword evidence="6 11" id="KW-0479">Metal-binding</keyword>
<evidence type="ECO:0000256" key="7">
    <source>
        <dbReference type="ARBA" id="ARBA00023004"/>
    </source>
</evidence>